<dbReference type="InterPro" id="IPR022890">
    <property type="entry name" value="Fd--NADP_Rdtase_type_2"/>
</dbReference>
<proteinExistence type="inferred from homology"/>
<organism evidence="8 9">
    <name type="scientific">Alkalicoccus saliphilus</name>
    <dbReference type="NCBI Taxonomy" id="200989"/>
    <lineage>
        <taxon>Bacteria</taxon>
        <taxon>Bacillati</taxon>
        <taxon>Bacillota</taxon>
        <taxon>Bacilli</taxon>
        <taxon>Bacillales</taxon>
        <taxon>Bacillaceae</taxon>
        <taxon>Alkalicoccus</taxon>
    </lineage>
</organism>
<dbReference type="AlphaFoldDB" id="A0A2T4U9M3"/>
<evidence type="ECO:0000256" key="5">
    <source>
        <dbReference type="ARBA" id="ARBA00023002"/>
    </source>
</evidence>
<feature type="binding site" evidence="6">
    <location>
        <position position="90"/>
    </location>
    <ligand>
        <name>FAD</name>
        <dbReference type="ChEBI" id="CHEBI:57692"/>
    </ligand>
</feature>
<dbReference type="PRINTS" id="PR00368">
    <property type="entry name" value="FADPNR"/>
</dbReference>
<dbReference type="Pfam" id="PF07992">
    <property type="entry name" value="Pyr_redox_2"/>
    <property type="match status" value="1"/>
</dbReference>
<evidence type="ECO:0000256" key="6">
    <source>
        <dbReference type="HAMAP-Rule" id="MF_01685"/>
    </source>
</evidence>
<feature type="binding site" evidence="6">
    <location>
        <position position="37"/>
    </location>
    <ligand>
        <name>FAD</name>
        <dbReference type="ChEBI" id="CHEBI:57692"/>
    </ligand>
</feature>
<dbReference type="GO" id="GO:0050660">
    <property type="term" value="F:flavin adenine dinucleotide binding"/>
    <property type="evidence" value="ECO:0007669"/>
    <property type="project" value="UniProtKB-UniRule"/>
</dbReference>
<dbReference type="InterPro" id="IPR050097">
    <property type="entry name" value="Ferredoxin-NADP_redctase_2"/>
</dbReference>
<evidence type="ECO:0000313" key="8">
    <source>
        <dbReference type="EMBL" id="PTL40098.1"/>
    </source>
</evidence>
<feature type="binding site" evidence="6">
    <location>
        <position position="50"/>
    </location>
    <ligand>
        <name>FAD</name>
        <dbReference type="ChEBI" id="CHEBI:57692"/>
    </ligand>
</feature>
<comment type="caution">
    <text evidence="6">Lacks conserved residue(s) required for the propagation of feature annotation.</text>
</comment>
<accession>A0A2T4U9M3</accession>
<keyword evidence="3 6" id="KW-0274">FAD</keyword>
<feature type="binding site" evidence="6">
    <location>
        <position position="124"/>
    </location>
    <ligand>
        <name>FAD</name>
        <dbReference type="ChEBI" id="CHEBI:57692"/>
    </ligand>
</feature>
<keyword evidence="9" id="KW-1185">Reference proteome</keyword>
<feature type="binding site" evidence="6">
    <location>
        <position position="285"/>
    </location>
    <ligand>
        <name>FAD</name>
        <dbReference type="ChEBI" id="CHEBI:57692"/>
    </ligand>
</feature>
<dbReference type="GO" id="GO:0004324">
    <property type="term" value="F:ferredoxin-NADP+ reductase activity"/>
    <property type="evidence" value="ECO:0007669"/>
    <property type="project" value="UniProtKB-UniRule"/>
</dbReference>
<comment type="caution">
    <text evidence="8">The sequence shown here is derived from an EMBL/GenBank/DDBJ whole genome shotgun (WGS) entry which is preliminary data.</text>
</comment>
<evidence type="ECO:0000256" key="1">
    <source>
        <dbReference type="ARBA" id="ARBA00011738"/>
    </source>
</evidence>
<comment type="cofactor">
    <cofactor evidence="6">
        <name>FAD</name>
        <dbReference type="ChEBI" id="CHEBI:57692"/>
    </cofactor>
    <text evidence="6">Binds 1 FAD per subunit.</text>
</comment>
<dbReference type="PANTHER" id="PTHR48105">
    <property type="entry name" value="THIOREDOXIN REDUCTASE 1-RELATED-RELATED"/>
    <property type="match status" value="1"/>
</dbReference>
<keyword evidence="4 6" id="KW-0521">NADP</keyword>
<feature type="binding site" evidence="6">
    <location>
        <position position="45"/>
    </location>
    <ligand>
        <name>FAD</name>
        <dbReference type="ChEBI" id="CHEBI:57692"/>
    </ligand>
</feature>
<feature type="binding site" evidence="6">
    <location>
        <position position="326"/>
    </location>
    <ligand>
        <name>FAD</name>
        <dbReference type="ChEBI" id="CHEBI:57692"/>
    </ligand>
</feature>
<evidence type="ECO:0000259" key="7">
    <source>
        <dbReference type="Pfam" id="PF07992"/>
    </source>
</evidence>
<comment type="catalytic activity">
    <reaction evidence="6">
        <text>2 reduced [2Fe-2S]-[ferredoxin] + NADP(+) + H(+) = 2 oxidized [2Fe-2S]-[ferredoxin] + NADPH</text>
        <dbReference type="Rhea" id="RHEA:20125"/>
        <dbReference type="Rhea" id="RHEA-COMP:10000"/>
        <dbReference type="Rhea" id="RHEA-COMP:10001"/>
        <dbReference type="ChEBI" id="CHEBI:15378"/>
        <dbReference type="ChEBI" id="CHEBI:33737"/>
        <dbReference type="ChEBI" id="CHEBI:33738"/>
        <dbReference type="ChEBI" id="CHEBI:57783"/>
        <dbReference type="ChEBI" id="CHEBI:58349"/>
        <dbReference type="EC" id="1.18.1.2"/>
    </reaction>
</comment>
<dbReference type="SUPFAM" id="SSF51905">
    <property type="entry name" value="FAD/NAD(P)-binding domain"/>
    <property type="match status" value="1"/>
</dbReference>
<dbReference type="Gene3D" id="3.50.50.60">
    <property type="entry name" value="FAD/NAD(P)-binding domain"/>
    <property type="match status" value="2"/>
</dbReference>
<sequence>MNEEKEIYDLTIVGGGPVGLFTAFYGGMRQMKVKVVDSLPEIGGQLAALYPEKYIYDIAGYPKVRAKQLVDNLFEQASYFNPAIALGEVVEHIEKLGEQHFKVNTDKDTHYSKSVVITAGAGAFEPRRLKLEGASRYEGRNLHYFVNDLQAFKNKKVLISGGGDSAVDWALMLEPVAEQVTLVHRRDKFRCHEHSERELLQSSVHIKTPYTVEEFQGTEEEIEHVVLQEKNGGRETIDVDAVIVNHGFVSTLGPIKSWGLDIEKNALIVNSKMETNIKGIYASGDIATYEGKVKLIAIGFGEAPLAVNNAKMYIDPAAKAQPKHSTSMF</sequence>
<dbReference type="EMBL" id="PZJJ01000002">
    <property type="protein sequence ID" value="PTL40098.1"/>
    <property type="molecule type" value="Genomic_DNA"/>
</dbReference>
<gene>
    <name evidence="8" type="ORF">C6Y45_01590</name>
</gene>
<comment type="similarity">
    <text evidence="6">Belongs to the ferredoxin--NADP reductase type 2 family.</text>
</comment>
<evidence type="ECO:0000256" key="4">
    <source>
        <dbReference type="ARBA" id="ARBA00022857"/>
    </source>
</evidence>
<evidence type="ECO:0000256" key="2">
    <source>
        <dbReference type="ARBA" id="ARBA00022630"/>
    </source>
</evidence>
<dbReference type="RefSeq" id="WP_107583275.1">
    <property type="nucleotide sequence ID" value="NZ_PZJJ01000002.1"/>
</dbReference>
<comment type="subunit">
    <text evidence="1 6">Homodimer.</text>
</comment>
<feature type="domain" description="FAD/NAD(P)-binding" evidence="7">
    <location>
        <begin position="8"/>
        <end position="296"/>
    </location>
</feature>
<dbReference type="InterPro" id="IPR023753">
    <property type="entry name" value="FAD/NAD-binding_dom"/>
</dbReference>
<dbReference type="HAMAP" id="MF_01685">
    <property type="entry name" value="FENR2"/>
    <property type="match status" value="1"/>
</dbReference>
<keyword evidence="2 6" id="KW-0285">Flavoprotein</keyword>
<dbReference type="InterPro" id="IPR036188">
    <property type="entry name" value="FAD/NAD-bd_sf"/>
</dbReference>
<dbReference type="PRINTS" id="PR00469">
    <property type="entry name" value="PNDRDTASEII"/>
</dbReference>
<name>A0A2T4U9M3_9BACI</name>
<evidence type="ECO:0000313" key="9">
    <source>
        <dbReference type="Proteomes" id="UP000240509"/>
    </source>
</evidence>
<dbReference type="Proteomes" id="UP000240509">
    <property type="component" value="Unassembled WGS sequence"/>
</dbReference>
<dbReference type="OrthoDB" id="9806179at2"/>
<reference evidence="8 9" key="1">
    <citation type="submission" date="2018-03" db="EMBL/GenBank/DDBJ databases">
        <title>Alkalicoccus saliphilus sp. nov., isolated from a mineral pool.</title>
        <authorList>
            <person name="Zhao B."/>
        </authorList>
    </citation>
    <scope>NUCLEOTIDE SEQUENCE [LARGE SCALE GENOMIC DNA]</scope>
    <source>
        <strain evidence="8 9">6AG</strain>
    </source>
</reference>
<dbReference type="GO" id="GO:0050661">
    <property type="term" value="F:NADP binding"/>
    <property type="evidence" value="ECO:0007669"/>
    <property type="project" value="UniProtKB-UniRule"/>
</dbReference>
<evidence type="ECO:0000256" key="3">
    <source>
        <dbReference type="ARBA" id="ARBA00022827"/>
    </source>
</evidence>
<protein>
    <recommendedName>
        <fullName evidence="6">Ferredoxin--NADP reductase</fullName>
        <shortName evidence="6">FNR</shortName>
        <shortName evidence="6">Fd-NADP(+) reductase</shortName>
        <ecNumber evidence="6">1.18.1.2</ecNumber>
    </recommendedName>
</protein>
<dbReference type="EC" id="1.18.1.2" evidence="6"/>
<keyword evidence="5 6" id="KW-0560">Oxidoreductase</keyword>